<evidence type="ECO:0000256" key="1">
    <source>
        <dbReference type="ARBA" id="ARBA00022649"/>
    </source>
</evidence>
<keyword evidence="1" id="KW-1277">Toxin-antitoxin system</keyword>
<keyword evidence="3" id="KW-1185">Reference proteome</keyword>
<dbReference type="InterPro" id="IPR014795">
    <property type="entry name" value="TacA_1-like"/>
</dbReference>
<dbReference type="EMBL" id="CP035807">
    <property type="protein sequence ID" value="QEN06394.1"/>
    <property type="molecule type" value="Genomic_DNA"/>
</dbReference>
<reference evidence="2 3" key="1">
    <citation type="submission" date="2019-02" db="EMBL/GenBank/DDBJ databases">
        <authorList>
            <person name="Fomenkov A."/>
            <person name="Dubinina G."/>
            <person name="Grabovich M."/>
            <person name="Vincze T."/>
            <person name="Roberts R.J."/>
        </authorList>
    </citation>
    <scope>NUCLEOTIDE SEQUENCE [LARGE SCALE GENOMIC DNA]</scope>
    <source>
        <strain evidence="2 3">P</strain>
    </source>
</reference>
<reference evidence="2 3" key="2">
    <citation type="submission" date="2019-09" db="EMBL/GenBank/DDBJ databases">
        <title>Complete Genome Sequence and Methylome Analysis of free living Spirochaetas.</title>
        <authorList>
            <person name="Leshcheva N."/>
            <person name="Mikheeva N."/>
        </authorList>
    </citation>
    <scope>NUCLEOTIDE SEQUENCE [LARGE SCALE GENOMIC DNA]</scope>
    <source>
        <strain evidence="2 3">P</strain>
    </source>
</reference>
<sequence length="43" mass="5010">MCQKDIEEVESLHASDSDRDLFYSLLTDPPTPNDNLKNLFRLK</sequence>
<dbReference type="KEGG" id="sper:EW093_13300"/>
<dbReference type="AlphaFoldDB" id="A0A5C1QIM6"/>
<proteinExistence type="predicted"/>
<dbReference type="Gene3D" id="1.20.5.780">
    <property type="entry name" value="Single helix bin"/>
    <property type="match status" value="1"/>
</dbReference>
<dbReference type="Pfam" id="PF08681">
    <property type="entry name" value="TacA1"/>
    <property type="match status" value="1"/>
</dbReference>
<organism evidence="2 3">
    <name type="scientific">Thiospirochaeta perfilievii</name>
    <dbReference type="NCBI Taxonomy" id="252967"/>
    <lineage>
        <taxon>Bacteria</taxon>
        <taxon>Pseudomonadati</taxon>
        <taxon>Spirochaetota</taxon>
        <taxon>Spirochaetia</taxon>
        <taxon>Spirochaetales</taxon>
        <taxon>Spirochaetaceae</taxon>
        <taxon>Thiospirochaeta</taxon>
    </lineage>
</organism>
<dbReference type="Proteomes" id="UP000323824">
    <property type="component" value="Chromosome"/>
</dbReference>
<name>A0A5C1QIM6_9SPIO</name>
<accession>A0A5C1QIM6</accession>
<gene>
    <name evidence="2" type="ORF">EW093_13300</name>
</gene>
<protein>
    <submittedName>
        <fullName evidence="2">DUF1778 domain-containing protein</fullName>
    </submittedName>
</protein>
<evidence type="ECO:0000313" key="2">
    <source>
        <dbReference type="EMBL" id="QEN06394.1"/>
    </source>
</evidence>
<evidence type="ECO:0000313" key="3">
    <source>
        <dbReference type="Proteomes" id="UP000323824"/>
    </source>
</evidence>